<protein>
    <submittedName>
        <fullName evidence="3">Ankyrin repeat-containing protein</fullName>
    </submittedName>
</protein>
<sequence>MHKSHFKLIVSLLLAYRSIDVNVINNQRETAMDIADKLQYGASASEIKEALVEAGAKHASHVGQVDEAMELKRTVSDIKHEMHPSSYKTRKPRDEFPILPKN</sequence>
<evidence type="ECO:0000256" key="2">
    <source>
        <dbReference type="SAM" id="SignalP"/>
    </source>
</evidence>
<keyword evidence="2" id="KW-0732">Signal</keyword>
<proteinExistence type="predicted"/>
<name>A0ABD1QE94_9LAMI</name>
<feature type="chain" id="PRO_5044857513" evidence="2">
    <location>
        <begin position="22"/>
        <end position="102"/>
    </location>
</feature>
<feature type="signal peptide" evidence="2">
    <location>
        <begin position="1"/>
        <end position="21"/>
    </location>
</feature>
<evidence type="ECO:0000313" key="3">
    <source>
        <dbReference type="EMBL" id="KAL2474543.1"/>
    </source>
</evidence>
<keyword evidence="4" id="KW-1185">Reference proteome</keyword>
<accession>A0ABD1QE94</accession>
<dbReference type="EMBL" id="JBFOLK010000011">
    <property type="protein sequence ID" value="KAL2474543.1"/>
    <property type="molecule type" value="Genomic_DNA"/>
</dbReference>
<dbReference type="AlphaFoldDB" id="A0ABD1QE94"/>
<reference evidence="4" key="1">
    <citation type="submission" date="2024-07" db="EMBL/GenBank/DDBJ databases">
        <title>Two chromosome-level genome assemblies of Korean endemic species Abeliophyllum distichum and Forsythia ovata (Oleaceae).</title>
        <authorList>
            <person name="Jang H."/>
        </authorList>
    </citation>
    <scope>NUCLEOTIDE SEQUENCE [LARGE SCALE GENOMIC DNA]</scope>
</reference>
<organism evidence="3 4">
    <name type="scientific">Abeliophyllum distichum</name>
    <dbReference type="NCBI Taxonomy" id="126358"/>
    <lineage>
        <taxon>Eukaryota</taxon>
        <taxon>Viridiplantae</taxon>
        <taxon>Streptophyta</taxon>
        <taxon>Embryophyta</taxon>
        <taxon>Tracheophyta</taxon>
        <taxon>Spermatophyta</taxon>
        <taxon>Magnoliopsida</taxon>
        <taxon>eudicotyledons</taxon>
        <taxon>Gunneridae</taxon>
        <taxon>Pentapetalae</taxon>
        <taxon>asterids</taxon>
        <taxon>lamiids</taxon>
        <taxon>Lamiales</taxon>
        <taxon>Oleaceae</taxon>
        <taxon>Forsythieae</taxon>
        <taxon>Abeliophyllum</taxon>
    </lineage>
</organism>
<evidence type="ECO:0000313" key="4">
    <source>
        <dbReference type="Proteomes" id="UP001604336"/>
    </source>
</evidence>
<feature type="region of interest" description="Disordered" evidence="1">
    <location>
        <begin position="78"/>
        <end position="102"/>
    </location>
</feature>
<dbReference type="Proteomes" id="UP001604336">
    <property type="component" value="Unassembled WGS sequence"/>
</dbReference>
<evidence type="ECO:0000256" key="1">
    <source>
        <dbReference type="SAM" id="MobiDB-lite"/>
    </source>
</evidence>
<comment type="caution">
    <text evidence="3">The sequence shown here is derived from an EMBL/GenBank/DDBJ whole genome shotgun (WGS) entry which is preliminary data.</text>
</comment>
<gene>
    <name evidence="3" type="ORF">Adt_35279</name>
</gene>